<keyword evidence="7 8" id="KW-0472">Membrane</keyword>
<dbReference type="EC" id="3.4.22.-" evidence="10"/>
<gene>
    <name evidence="10" type="primary">xrt</name>
    <name evidence="10" type="ORF">NNL22_06205</name>
</gene>
<dbReference type="NCBIfam" id="TIGR03109">
    <property type="entry name" value="exosort_XrtA"/>
    <property type="match status" value="1"/>
</dbReference>
<keyword evidence="5 10" id="KW-0378">Hydrolase</keyword>
<feature type="domain" description="Methanolan biosynthesis EpsI" evidence="9">
    <location>
        <begin position="309"/>
        <end position="501"/>
    </location>
</feature>
<proteinExistence type="predicted"/>
<feature type="transmembrane region" description="Helical" evidence="8">
    <location>
        <begin position="300"/>
        <end position="322"/>
    </location>
</feature>
<feature type="transmembrane region" description="Helical" evidence="8">
    <location>
        <begin position="98"/>
        <end position="116"/>
    </location>
</feature>
<feature type="transmembrane region" description="Helical" evidence="8">
    <location>
        <begin position="43"/>
        <end position="60"/>
    </location>
</feature>
<evidence type="ECO:0000256" key="6">
    <source>
        <dbReference type="ARBA" id="ARBA00022989"/>
    </source>
</evidence>
<feature type="transmembrane region" description="Helical" evidence="8">
    <location>
        <begin position="185"/>
        <end position="202"/>
    </location>
</feature>
<feature type="transmembrane region" description="Helical" evidence="8">
    <location>
        <begin position="72"/>
        <end position="92"/>
    </location>
</feature>
<dbReference type="KEGG" id="asem:NNL22_06205"/>
<dbReference type="GO" id="GO:0008233">
    <property type="term" value="F:peptidase activity"/>
    <property type="evidence" value="ECO:0007669"/>
    <property type="project" value="UniProtKB-KW"/>
</dbReference>
<dbReference type="RefSeq" id="WP_251811983.1">
    <property type="nucleotide sequence ID" value="NZ_CP101527.1"/>
</dbReference>
<evidence type="ECO:0000256" key="1">
    <source>
        <dbReference type="ARBA" id="ARBA00004651"/>
    </source>
</evidence>
<dbReference type="InterPro" id="IPR013426">
    <property type="entry name" value="EpsH-like"/>
</dbReference>
<dbReference type="InterPro" id="IPR017540">
    <property type="entry name" value="Exosortase-1"/>
</dbReference>
<dbReference type="Proteomes" id="UP001164472">
    <property type="component" value="Chromosome"/>
</dbReference>
<dbReference type="InterPro" id="IPR014263">
    <property type="entry name" value="Methanolan_biosynth_EpsI"/>
</dbReference>
<dbReference type="EMBL" id="CP101527">
    <property type="protein sequence ID" value="UZW76167.1"/>
    <property type="molecule type" value="Genomic_DNA"/>
</dbReference>
<dbReference type="Pfam" id="PF11984">
    <property type="entry name" value="DUF3485"/>
    <property type="match status" value="1"/>
</dbReference>
<keyword evidence="3" id="KW-0645">Protease</keyword>
<dbReference type="InterPro" id="IPR026392">
    <property type="entry name" value="Exo/Archaeosortase_dom"/>
</dbReference>
<dbReference type="NCBIfam" id="TIGR04178">
    <property type="entry name" value="exo_archaeo"/>
    <property type="match status" value="1"/>
</dbReference>
<feature type="transmembrane region" description="Helical" evidence="8">
    <location>
        <begin position="214"/>
        <end position="239"/>
    </location>
</feature>
<dbReference type="Pfam" id="PF09721">
    <property type="entry name" value="Exosortase_EpsH"/>
    <property type="match status" value="1"/>
</dbReference>
<accession>A0A9E8HMQ4</accession>
<dbReference type="GO" id="GO:0006508">
    <property type="term" value="P:proteolysis"/>
    <property type="evidence" value="ECO:0007669"/>
    <property type="project" value="UniProtKB-KW"/>
</dbReference>
<comment type="subcellular location">
    <subcellularLocation>
        <location evidence="1">Cell membrane</location>
        <topology evidence="1">Multi-pass membrane protein</topology>
    </subcellularLocation>
</comment>
<evidence type="ECO:0000256" key="8">
    <source>
        <dbReference type="SAM" id="Phobius"/>
    </source>
</evidence>
<name>A0A9E8HMQ4_9ALTE</name>
<keyword evidence="6 8" id="KW-1133">Transmembrane helix</keyword>
<organism evidence="10 11">
    <name type="scientific">Alkalimarinus sediminis</name>
    <dbReference type="NCBI Taxonomy" id="1632866"/>
    <lineage>
        <taxon>Bacteria</taxon>
        <taxon>Pseudomonadati</taxon>
        <taxon>Pseudomonadota</taxon>
        <taxon>Gammaproteobacteria</taxon>
        <taxon>Alteromonadales</taxon>
        <taxon>Alteromonadaceae</taxon>
        <taxon>Alkalimarinus</taxon>
    </lineage>
</organism>
<feature type="transmembrane region" description="Helical" evidence="8">
    <location>
        <begin position="12"/>
        <end position="31"/>
    </location>
</feature>
<keyword evidence="11" id="KW-1185">Reference proteome</keyword>
<evidence type="ECO:0000256" key="7">
    <source>
        <dbReference type="ARBA" id="ARBA00023136"/>
    </source>
</evidence>
<feature type="transmembrane region" description="Helical" evidence="8">
    <location>
        <begin position="123"/>
        <end position="140"/>
    </location>
</feature>
<dbReference type="InterPro" id="IPR019127">
    <property type="entry name" value="Exosortase"/>
</dbReference>
<evidence type="ECO:0000256" key="3">
    <source>
        <dbReference type="ARBA" id="ARBA00022670"/>
    </source>
</evidence>
<dbReference type="GO" id="GO:0005886">
    <property type="term" value="C:plasma membrane"/>
    <property type="evidence" value="ECO:0007669"/>
    <property type="project" value="UniProtKB-SubCell"/>
</dbReference>
<protein>
    <submittedName>
        <fullName evidence="10">Exosortase</fullName>
        <ecNumber evidence="10">3.4.22.-</ecNumber>
    </submittedName>
</protein>
<evidence type="ECO:0000313" key="11">
    <source>
        <dbReference type="Proteomes" id="UP001164472"/>
    </source>
</evidence>
<dbReference type="NCBIfam" id="TIGR02602">
    <property type="entry name" value="8TM_EpsH"/>
    <property type="match status" value="1"/>
</dbReference>
<evidence type="ECO:0000313" key="10">
    <source>
        <dbReference type="EMBL" id="UZW76167.1"/>
    </source>
</evidence>
<reference evidence="10" key="1">
    <citation type="submission" date="2022-07" db="EMBL/GenBank/DDBJ databases">
        <title>Alkalimarinus sp. nov., isolated from gut of a Alitta virens.</title>
        <authorList>
            <person name="Yang A.I."/>
            <person name="Shin N.-R."/>
        </authorList>
    </citation>
    <scope>NUCLEOTIDE SEQUENCE</scope>
    <source>
        <strain evidence="10">FA028</strain>
    </source>
</reference>
<evidence type="ECO:0000256" key="4">
    <source>
        <dbReference type="ARBA" id="ARBA00022692"/>
    </source>
</evidence>
<sequence length="510" mass="57424">MQHLAVHKKIFPILLIGFLALFVYAYYPTILDLWVRWNKFDESYSHGMLVLAISAFYLFVQLRAIPSLAVNPCWFGPALLLGSSILWVLAFYAHIEAIQHVLLPWVIWLFCYSLLGWHTAKKLLFPVGFLYFAIPIWDVLTEPLQYITTDVNGFLLALVGVEAHIEDVFVTISVGKFEIAGGCSGLRYLIISITLTSLYSYLNYSRAKSAATLIIVGILLALFANWIRVFIIILAGHFTNMESSLINEHDHFGWLVFAITLIPLFFLAHKLESNVEHTSQQPGQEKAAENTQSNANISPAYALLFTLITLSAAIAVPIYASYSKNNNTNSSYSIDIEMGAALDQWQRSYLKANLISPPKFTTPDGEFDAIYSDGTHNIQLSIRSYIQQAQGKELINFNNRLYDQSTFINHDAGSLGIPNNDFNYLIIKGKDKKLELIGYQYLVANMATSNRVMAKLLEIIRPLIGSPTSTLIYTRIRCTADCTAELPIMSEFIHNNYSQLTHFKSSSSDH</sequence>
<evidence type="ECO:0000259" key="9">
    <source>
        <dbReference type="Pfam" id="PF11984"/>
    </source>
</evidence>
<dbReference type="AlphaFoldDB" id="A0A9E8HMQ4"/>
<keyword evidence="4 8" id="KW-0812">Transmembrane</keyword>
<evidence type="ECO:0000256" key="2">
    <source>
        <dbReference type="ARBA" id="ARBA00022475"/>
    </source>
</evidence>
<evidence type="ECO:0000256" key="5">
    <source>
        <dbReference type="ARBA" id="ARBA00022801"/>
    </source>
</evidence>
<feature type="transmembrane region" description="Helical" evidence="8">
    <location>
        <begin position="251"/>
        <end position="268"/>
    </location>
</feature>
<keyword evidence="2" id="KW-1003">Cell membrane</keyword>